<dbReference type="eggNOG" id="COG0768">
    <property type="taxonomic scope" value="Bacteria"/>
</dbReference>
<comment type="caution">
    <text evidence="18">The sequence shown here is derived from an EMBL/GenBank/DDBJ whole genome shotgun (WGS) entry which is preliminary data.</text>
</comment>
<evidence type="ECO:0000256" key="14">
    <source>
        <dbReference type="SAM" id="MobiDB-lite"/>
    </source>
</evidence>
<evidence type="ECO:0000256" key="1">
    <source>
        <dbReference type="ARBA" id="ARBA00004167"/>
    </source>
</evidence>
<organism evidence="18 19">
    <name type="scientific">Asticcacaulis benevestitus DSM 16100 = ATCC BAA-896</name>
    <dbReference type="NCBI Taxonomy" id="1121022"/>
    <lineage>
        <taxon>Bacteria</taxon>
        <taxon>Pseudomonadati</taxon>
        <taxon>Pseudomonadota</taxon>
        <taxon>Alphaproteobacteria</taxon>
        <taxon>Caulobacterales</taxon>
        <taxon>Caulobacteraceae</taxon>
        <taxon>Asticcacaulis</taxon>
    </lineage>
</organism>
<gene>
    <name evidence="18" type="ORF">ABENE_00395</name>
</gene>
<dbReference type="InterPro" id="IPR036138">
    <property type="entry name" value="PBP_dimer_sf"/>
</dbReference>
<keyword evidence="13" id="KW-0961">Cell wall biogenesis/degradation</keyword>
<reference evidence="18 19" key="1">
    <citation type="journal article" date="2014" name="Nature">
        <title>Sequential evolution of bacterial morphology by co-option of a developmental regulator.</title>
        <authorList>
            <person name="Jiang C."/>
            <person name="Brown P.J."/>
            <person name="Ducret A."/>
            <person name="Brun Y.V."/>
        </authorList>
    </citation>
    <scope>NUCLEOTIDE SEQUENCE [LARGE SCALE GENOMIC DNA]</scope>
    <source>
        <strain evidence="18 19">DSM 16100</strain>
    </source>
</reference>
<evidence type="ECO:0000256" key="7">
    <source>
        <dbReference type="ARBA" id="ARBA00022692"/>
    </source>
</evidence>
<evidence type="ECO:0000313" key="19">
    <source>
        <dbReference type="Proteomes" id="UP000017837"/>
    </source>
</evidence>
<dbReference type="GO" id="GO:0006508">
    <property type="term" value="P:proteolysis"/>
    <property type="evidence" value="ECO:0007669"/>
    <property type="project" value="UniProtKB-KW"/>
</dbReference>
<evidence type="ECO:0000256" key="4">
    <source>
        <dbReference type="ARBA" id="ARBA00022519"/>
    </source>
</evidence>
<dbReference type="InterPro" id="IPR012338">
    <property type="entry name" value="Beta-lactam/transpept-like"/>
</dbReference>
<evidence type="ECO:0000256" key="9">
    <source>
        <dbReference type="ARBA" id="ARBA00022960"/>
    </source>
</evidence>
<comment type="subcellular location">
    <subcellularLocation>
        <location evidence="2">Cell membrane</location>
    </subcellularLocation>
    <subcellularLocation>
        <location evidence="1">Membrane</location>
        <topology evidence="1">Single-pass membrane protein</topology>
    </subcellularLocation>
</comment>
<keyword evidence="9" id="KW-0133">Cell shape</keyword>
<dbReference type="InterPro" id="IPR005311">
    <property type="entry name" value="PBP_dimer"/>
</dbReference>
<keyword evidence="10" id="KW-0573">Peptidoglycan synthesis</keyword>
<evidence type="ECO:0000256" key="8">
    <source>
        <dbReference type="ARBA" id="ARBA00022801"/>
    </source>
</evidence>
<dbReference type="PATRIC" id="fig|1121022.4.peg.78"/>
<dbReference type="InterPro" id="IPR050515">
    <property type="entry name" value="Beta-lactam/transpept"/>
</dbReference>
<dbReference type="Pfam" id="PF03717">
    <property type="entry name" value="PBP_dimer"/>
    <property type="match status" value="1"/>
</dbReference>
<dbReference type="Pfam" id="PF00905">
    <property type="entry name" value="Transpeptidase"/>
    <property type="match status" value="1"/>
</dbReference>
<accession>V4Q4K5</accession>
<evidence type="ECO:0000256" key="5">
    <source>
        <dbReference type="ARBA" id="ARBA00022645"/>
    </source>
</evidence>
<keyword evidence="7 15" id="KW-0812">Transmembrane</keyword>
<keyword evidence="6" id="KW-0645">Protease</keyword>
<dbReference type="NCBIfam" id="TIGR03423">
    <property type="entry name" value="pbp2_mrdA"/>
    <property type="match status" value="1"/>
</dbReference>
<evidence type="ECO:0000259" key="17">
    <source>
        <dbReference type="Pfam" id="PF03717"/>
    </source>
</evidence>
<feature type="transmembrane region" description="Helical" evidence="15">
    <location>
        <begin position="23"/>
        <end position="42"/>
    </location>
</feature>
<dbReference type="Proteomes" id="UP000017837">
    <property type="component" value="Unassembled WGS sequence"/>
</dbReference>
<dbReference type="GO" id="GO:0008658">
    <property type="term" value="F:penicillin binding"/>
    <property type="evidence" value="ECO:0007669"/>
    <property type="project" value="InterPro"/>
</dbReference>
<dbReference type="GO" id="GO:0071555">
    <property type="term" value="P:cell wall organization"/>
    <property type="evidence" value="ECO:0007669"/>
    <property type="project" value="UniProtKB-KW"/>
</dbReference>
<evidence type="ECO:0000256" key="3">
    <source>
        <dbReference type="ARBA" id="ARBA00022475"/>
    </source>
</evidence>
<keyword evidence="5" id="KW-0121">Carboxypeptidase</keyword>
<keyword evidence="3" id="KW-1003">Cell membrane</keyword>
<dbReference type="Gene3D" id="3.90.1310.10">
    <property type="entry name" value="Penicillin-binding protein 2a (Domain 2)"/>
    <property type="match status" value="1"/>
</dbReference>
<evidence type="ECO:0000256" key="15">
    <source>
        <dbReference type="SAM" id="Phobius"/>
    </source>
</evidence>
<dbReference type="PANTHER" id="PTHR30627">
    <property type="entry name" value="PEPTIDOGLYCAN D,D-TRANSPEPTIDASE"/>
    <property type="match status" value="1"/>
</dbReference>
<protein>
    <recommendedName>
        <fullName evidence="20">Penicillin-binding protein 2</fullName>
    </recommendedName>
</protein>
<name>V4Q4K5_9CAUL</name>
<dbReference type="SUPFAM" id="SSF56519">
    <property type="entry name" value="Penicillin binding protein dimerisation domain"/>
    <property type="match status" value="1"/>
</dbReference>
<keyword evidence="19" id="KW-1185">Reference proteome</keyword>
<dbReference type="STRING" id="1121022.GCA_000376105_01529"/>
<keyword evidence="11 15" id="KW-1133">Transmembrane helix</keyword>
<dbReference type="OrthoDB" id="9766847at2"/>
<feature type="domain" description="Penicillin-binding protein dimerisation" evidence="17">
    <location>
        <begin position="66"/>
        <end position="243"/>
    </location>
</feature>
<dbReference type="InterPro" id="IPR017790">
    <property type="entry name" value="Penicillin-binding_protein_2"/>
</dbReference>
<keyword evidence="12 15" id="KW-0472">Membrane</keyword>
<feature type="region of interest" description="Disordered" evidence="14">
    <location>
        <begin position="635"/>
        <end position="669"/>
    </location>
</feature>
<keyword evidence="8" id="KW-0378">Hydrolase</keyword>
<dbReference type="GO" id="GO:0071972">
    <property type="term" value="F:peptidoglycan L,D-transpeptidase activity"/>
    <property type="evidence" value="ECO:0007669"/>
    <property type="project" value="TreeGrafter"/>
</dbReference>
<keyword evidence="4" id="KW-0997">Cell inner membrane</keyword>
<dbReference type="PANTHER" id="PTHR30627:SF2">
    <property type="entry name" value="PEPTIDOGLYCAN D,D-TRANSPEPTIDASE MRDA"/>
    <property type="match status" value="1"/>
</dbReference>
<dbReference type="GO" id="GO:0009002">
    <property type="term" value="F:serine-type D-Ala-D-Ala carboxypeptidase activity"/>
    <property type="evidence" value="ECO:0007669"/>
    <property type="project" value="InterPro"/>
</dbReference>
<dbReference type="EMBL" id="AWGB01000001">
    <property type="protein sequence ID" value="ESQ94584.1"/>
    <property type="molecule type" value="Genomic_DNA"/>
</dbReference>
<dbReference type="GO" id="GO:0005886">
    <property type="term" value="C:plasma membrane"/>
    <property type="evidence" value="ECO:0007669"/>
    <property type="project" value="UniProtKB-SubCell"/>
</dbReference>
<dbReference type="GO" id="GO:0008360">
    <property type="term" value="P:regulation of cell shape"/>
    <property type="evidence" value="ECO:0007669"/>
    <property type="project" value="UniProtKB-KW"/>
</dbReference>
<evidence type="ECO:0008006" key="20">
    <source>
        <dbReference type="Google" id="ProtNLM"/>
    </source>
</evidence>
<dbReference type="AlphaFoldDB" id="V4Q4K5"/>
<evidence type="ECO:0000256" key="12">
    <source>
        <dbReference type="ARBA" id="ARBA00023136"/>
    </source>
</evidence>
<evidence type="ECO:0000256" key="2">
    <source>
        <dbReference type="ARBA" id="ARBA00004236"/>
    </source>
</evidence>
<dbReference type="InterPro" id="IPR001460">
    <property type="entry name" value="PCN-bd_Tpept"/>
</dbReference>
<evidence type="ECO:0000313" key="18">
    <source>
        <dbReference type="EMBL" id="ESQ94584.1"/>
    </source>
</evidence>
<dbReference type="Gene3D" id="3.40.710.10">
    <property type="entry name" value="DD-peptidase/beta-lactamase superfamily"/>
    <property type="match status" value="1"/>
</dbReference>
<evidence type="ECO:0000256" key="10">
    <source>
        <dbReference type="ARBA" id="ARBA00022984"/>
    </source>
</evidence>
<sequence>MAAEPSLVFTDVNERQGAFTRRVFLMGGVVAFGMFALTGRLVHLQILQGSKFQKLSAANQFNFRLVPPPRGNIFDRNGKLIAGNRPSFRVMIETNEIKNIDDTLDQVSYILPQTLTSRRRILRDINQNQRSVPTIIASDLSWEDFSKVSLYANDIPGVVADRDEMRAYYYGGAFSHVVGYVAKISQKDMDKEKGGPEGEFNLLHHPSFRIGKSGIEKAFDRDLRGTAGGKKVEVDARGRVVAEDGVGSIAPVPGKDIVLTLDADIQQRAIDVFGQESGSAVMMDIETGEVLCMTSSPGFDPNLFVSGISNDAYKLLHDYDHNPLLDKALTATYPPGSTFKTLVGLAALENGFDPKTTHTCNGVFPYGNRVFHCDDRHGTLDLHGAIVTSCDVYFYQCALAVGPDKIAAVARKFGLGQIFDIGIDGQKAGVVPDQAWKKAYFEKRQPNNTRWWPGETPSMGIGQGYTNVNALQNCVAVARLANGRKAVMPRLIKSIGGKPYKDTEFEDLPVDPAHIAFVRAAMADVTSAPGGTAARSGKLDLGPILMAGKTGTAQAHTYAAGGSRATLHLGWEKRDHAWFVAFAPADAPKYAMSVIVQHGGWGSSSAVPKAREIMRMALLKDPEIQKRIVAVNPADLVDKPISDGPDPDSAPESDPGAAPPPPDIIDNGV</sequence>
<dbReference type="GO" id="GO:0009252">
    <property type="term" value="P:peptidoglycan biosynthetic process"/>
    <property type="evidence" value="ECO:0007669"/>
    <property type="project" value="UniProtKB-KW"/>
</dbReference>
<feature type="domain" description="Penicillin-binding protein transpeptidase" evidence="16">
    <location>
        <begin position="278"/>
        <end position="614"/>
    </location>
</feature>
<evidence type="ECO:0000259" key="16">
    <source>
        <dbReference type="Pfam" id="PF00905"/>
    </source>
</evidence>
<dbReference type="RefSeq" id="WP_018081197.1">
    <property type="nucleotide sequence ID" value="NZ_AQWM01000004.1"/>
</dbReference>
<evidence type="ECO:0000256" key="6">
    <source>
        <dbReference type="ARBA" id="ARBA00022670"/>
    </source>
</evidence>
<dbReference type="SUPFAM" id="SSF56601">
    <property type="entry name" value="beta-lactamase/transpeptidase-like"/>
    <property type="match status" value="1"/>
</dbReference>
<proteinExistence type="predicted"/>
<evidence type="ECO:0000256" key="11">
    <source>
        <dbReference type="ARBA" id="ARBA00022989"/>
    </source>
</evidence>
<evidence type="ECO:0000256" key="13">
    <source>
        <dbReference type="ARBA" id="ARBA00023316"/>
    </source>
</evidence>